<feature type="non-terminal residue" evidence="6">
    <location>
        <position position="1"/>
    </location>
</feature>
<reference evidence="6 7" key="1">
    <citation type="submission" date="2024-11" db="EMBL/GenBank/DDBJ databases">
        <title>Adaptive evolution of stress response genes in parasites aligns with host niche diversity.</title>
        <authorList>
            <person name="Hahn C."/>
            <person name="Resl P."/>
        </authorList>
    </citation>
    <scope>NUCLEOTIDE SEQUENCE [LARGE SCALE GENOMIC DNA]</scope>
    <source>
        <strain evidence="6">EGGRZ-B1_66</strain>
        <tissue evidence="6">Body</tissue>
    </source>
</reference>
<evidence type="ECO:0000256" key="3">
    <source>
        <dbReference type="ARBA" id="ARBA00022989"/>
    </source>
</evidence>
<protein>
    <submittedName>
        <fullName evidence="6">Cd9 antigen</fullName>
    </submittedName>
</protein>
<proteinExistence type="predicted"/>
<comment type="subcellular location">
    <subcellularLocation>
        <location evidence="1">Membrane</location>
        <topology evidence="1">Multi-pass membrane protein</topology>
    </subcellularLocation>
</comment>
<keyword evidence="2 5" id="KW-0812">Transmembrane</keyword>
<evidence type="ECO:0000256" key="1">
    <source>
        <dbReference type="ARBA" id="ARBA00004141"/>
    </source>
</evidence>
<dbReference type="AlphaFoldDB" id="A0ABD2QF14"/>
<evidence type="ECO:0000256" key="4">
    <source>
        <dbReference type="ARBA" id="ARBA00023136"/>
    </source>
</evidence>
<feature type="transmembrane region" description="Helical" evidence="5">
    <location>
        <begin position="229"/>
        <end position="251"/>
    </location>
</feature>
<accession>A0ABD2QF14</accession>
<name>A0ABD2QF14_9PLAT</name>
<dbReference type="SUPFAM" id="SSF48652">
    <property type="entry name" value="Tetraspanin"/>
    <property type="match status" value="1"/>
</dbReference>
<keyword evidence="7" id="KW-1185">Reference proteome</keyword>
<keyword evidence="3 5" id="KW-1133">Transmembrane helix</keyword>
<gene>
    <name evidence="6" type="primary">CD9_2</name>
    <name evidence="6" type="ORF">Ciccas_003236</name>
</gene>
<feature type="transmembrane region" description="Helical" evidence="5">
    <location>
        <begin position="366"/>
        <end position="390"/>
    </location>
</feature>
<evidence type="ECO:0000313" key="6">
    <source>
        <dbReference type="EMBL" id="KAL3318109.1"/>
    </source>
</evidence>
<dbReference type="EMBL" id="JBJKFK010000286">
    <property type="protein sequence ID" value="KAL3318109.1"/>
    <property type="molecule type" value="Genomic_DNA"/>
</dbReference>
<dbReference type="Gene3D" id="1.10.1450.10">
    <property type="entry name" value="Tetraspanin"/>
    <property type="match status" value="1"/>
</dbReference>
<keyword evidence="4 5" id="KW-0472">Membrane</keyword>
<evidence type="ECO:0000256" key="2">
    <source>
        <dbReference type="ARBA" id="ARBA00022692"/>
    </source>
</evidence>
<dbReference type="Proteomes" id="UP001626550">
    <property type="component" value="Unassembled WGS sequence"/>
</dbReference>
<sequence length="406" mass="47227">LAALPRPGYLDWRLGCYEKSNYSNRQKTFPAEYHRLWEDCWLLFTPQTFSSSIYRKQVRRNCVGREYERKRNVEELRKVSEMGTEKKDVKMDKSREDKIVDLLAKHREIIWKLLQLGGPKKVLFNEMIWNLIYICLYILYTLYCAVGMCFFIAGAFIEYGNDYIKKEIIPEYARKENDIWKQEAYYRRSIKTVAVMSGYIGSYVVIFGSLCSIVGILGIIGLARRVHCFMLFGAIANFLFLIFWFSVSLILSLGEVGITEILAYFFSRAITSHYIFDNENTDKSGFTLAWDEIQGSLKCCASDEYTEFRHTINKVGNYSVPASCCVSPKNRDCWLQPNASNSYIGTPCKTAIWEMVDPYVEMVSVISSYIETMVLSLFWLSSMVILKLVLIWRYKIRLLNEANKKA</sequence>
<evidence type="ECO:0000256" key="5">
    <source>
        <dbReference type="SAM" id="Phobius"/>
    </source>
</evidence>
<organism evidence="6 7">
    <name type="scientific">Cichlidogyrus casuarinus</name>
    <dbReference type="NCBI Taxonomy" id="1844966"/>
    <lineage>
        <taxon>Eukaryota</taxon>
        <taxon>Metazoa</taxon>
        <taxon>Spiralia</taxon>
        <taxon>Lophotrochozoa</taxon>
        <taxon>Platyhelminthes</taxon>
        <taxon>Monogenea</taxon>
        <taxon>Monopisthocotylea</taxon>
        <taxon>Dactylogyridea</taxon>
        <taxon>Ancyrocephalidae</taxon>
        <taxon>Cichlidogyrus</taxon>
    </lineage>
</organism>
<feature type="transmembrane region" description="Helical" evidence="5">
    <location>
        <begin position="131"/>
        <end position="157"/>
    </location>
</feature>
<dbReference type="InterPro" id="IPR018499">
    <property type="entry name" value="Tetraspanin/Peripherin"/>
</dbReference>
<evidence type="ECO:0000313" key="7">
    <source>
        <dbReference type="Proteomes" id="UP001626550"/>
    </source>
</evidence>
<feature type="transmembrane region" description="Helical" evidence="5">
    <location>
        <begin position="200"/>
        <end position="222"/>
    </location>
</feature>
<dbReference type="InterPro" id="IPR008952">
    <property type="entry name" value="Tetraspanin_EC2_sf"/>
</dbReference>
<dbReference type="GO" id="GO:0016020">
    <property type="term" value="C:membrane"/>
    <property type="evidence" value="ECO:0007669"/>
    <property type="project" value="UniProtKB-SubCell"/>
</dbReference>
<comment type="caution">
    <text evidence="6">The sequence shown here is derived from an EMBL/GenBank/DDBJ whole genome shotgun (WGS) entry which is preliminary data.</text>
</comment>
<dbReference type="Pfam" id="PF00335">
    <property type="entry name" value="Tetraspanin"/>
    <property type="match status" value="1"/>
</dbReference>